<reference evidence="1 2" key="1">
    <citation type="journal article" date="2021" name="Hortic Res">
        <title>High-quality reference genome and annotation aids understanding of berry development for evergreen blueberry (Vaccinium darrowii).</title>
        <authorList>
            <person name="Yu J."/>
            <person name="Hulse-Kemp A.M."/>
            <person name="Babiker E."/>
            <person name="Staton M."/>
        </authorList>
    </citation>
    <scope>NUCLEOTIDE SEQUENCE [LARGE SCALE GENOMIC DNA]</scope>
    <source>
        <strain evidence="2">cv. NJ 8807/NJ 8810</strain>
        <tissue evidence="1">Young leaf</tissue>
    </source>
</reference>
<organism evidence="1 2">
    <name type="scientific">Vaccinium darrowii</name>
    <dbReference type="NCBI Taxonomy" id="229202"/>
    <lineage>
        <taxon>Eukaryota</taxon>
        <taxon>Viridiplantae</taxon>
        <taxon>Streptophyta</taxon>
        <taxon>Embryophyta</taxon>
        <taxon>Tracheophyta</taxon>
        <taxon>Spermatophyta</taxon>
        <taxon>Magnoliopsida</taxon>
        <taxon>eudicotyledons</taxon>
        <taxon>Gunneridae</taxon>
        <taxon>Pentapetalae</taxon>
        <taxon>asterids</taxon>
        <taxon>Ericales</taxon>
        <taxon>Ericaceae</taxon>
        <taxon>Vaccinioideae</taxon>
        <taxon>Vaccinieae</taxon>
        <taxon>Vaccinium</taxon>
    </lineage>
</organism>
<name>A0ACB7XQG6_9ERIC</name>
<sequence length="714" mass="79841">MTTGNPPRMRKRTWRKSSRDTSTFSSPSSSAVTGSSQQPDEDAPRKGPDLLTLARRFWKVAAPYWSSDDKVQARLQLAAVFALTLGTTGISVGFSFLGRDFYNALANKDQEQFTKQLLYYLAGFAGGIPFFVLRDYARETLSLRWRSWMTSYYLDRYLKNQTFYKIQSQSMIDNPDQRLVDDLSSFTGTALSFSLTLFNAVVDLVSFSNILYGIYPPLFVVLLAYSIGGTAVSVFLGRGLVTLNFLQEKKEADFRFGLVRVRENAESIAFYGGEENERQLLLLRFRSAFENLTQLLISSRNLEFFTNGYRYLIQVLPAAVVAPMYFSGKIEFGVINQSVSAFNHILGDFSLIVYQFQAISAFSAVIDRLGEFDDVLDSSSSKQLSDPLAEIHLMYCNVESSASSVPNGSVLLENRQELLDIENLTLQTPSSNATLIRDLSLKIYERDHLLVTGPSGSGKTSLLRAIAGLWNSGRGKIRFYVKDNRDPQLPLSPVVAPLEGSSHDMHGKLGIFGCRSSKGVFFLPQRPYMVLGTLRQQLLYPTWTEDLVSMSDNNKPAGLLPFLMPGLNSKDVCLKPQKPTTDDLLQVLEDVRLGYVLSRFNGLDSTCEWSCVLSLGEQQRLAFARLLLSKPSLVLLDESTSALDEANEAHLYQKIEAAGITYSPSIKTARTICQGSRCIKWQSLLLLFLRKFVVHSCKNSIASPNNKQQWDGGR</sequence>
<gene>
    <name evidence="1" type="ORF">Vadar_010294</name>
</gene>
<evidence type="ECO:0000313" key="1">
    <source>
        <dbReference type="EMBL" id="KAH7842895.1"/>
    </source>
</evidence>
<keyword evidence="2" id="KW-1185">Reference proteome</keyword>
<comment type="caution">
    <text evidence="1">The sequence shown here is derived from an EMBL/GenBank/DDBJ whole genome shotgun (WGS) entry which is preliminary data.</text>
</comment>
<accession>A0ACB7XQG6</accession>
<dbReference type="Proteomes" id="UP000828048">
    <property type="component" value="Chromosome 1"/>
</dbReference>
<evidence type="ECO:0000313" key="2">
    <source>
        <dbReference type="Proteomes" id="UP000828048"/>
    </source>
</evidence>
<dbReference type="EMBL" id="CM037151">
    <property type="protein sequence ID" value="KAH7842895.1"/>
    <property type="molecule type" value="Genomic_DNA"/>
</dbReference>
<protein>
    <submittedName>
        <fullName evidence="1">Uncharacterized protein</fullName>
    </submittedName>
</protein>
<proteinExistence type="predicted"/>